<protein>
    <submittedName>
        <fullName evidence="1">Uncharacterized protein</fullName>
    </submittedName>
</protein>
<evidence type="ECO:0000313" key="1">
    <source>
        <dbReference type="EMBL" id="SVB03976.1"/>
    </source>
</evidence>
<accession>A0A382AR62</accession>
<reference evidence="1" key="1">
    <citation type="submission" date="2018-05" db="EMBL/GenBank/DDBJ databases">
        <authorList>
            <person name="Lanie J.A."/>
            <person name="Ng W.-L."/>
            <person name="Kazmierczak K.M."/>
            <person name="Andrzejewski T.M."/>
            <person name="Davidsen T.M."/>
            <person name="Wayne K.J."/>
            <person name="Tettelin H."/>
            <person name="Glass J.I."/>
            <person name="Rusch D."/>
            <person name="Podicherti R."/>
            <person name="Tsui H.-C.T."/>
            <person name="Winkler M.E."/>
        </authorList>
    </citation>
    <scope>NUCLEOTIDE SEQUENCE</scope>
</reference>
<dbReference type="AlphaFoldDB" id="A0A382AR62"/>
<name>A0A382AR62_9ZZZZ</name>
<organism evidence="1">
    <name type="scientific">marine metagenome</name>
    <dbReference type="NCBI Taxonomy" id="408172"/>
    <lineage>
        <taxon>unclassified sequences</taxon>
        <taxon>metagenomes</taxon>
        <taxon>ecological metagenomes</taxon>
    </lineage>
</organism>
<dbReference type="EMBL" id="UINC01026468">
    <property type="protein sequence ID" value="SVB03976.1"/>
    <property type="molecule type" value="Genomic_DNA"/>
</dbReference>
<proteinExistence type="predicted"/>
<gene>
    <name evidence="1" type="ORF">METZ01_LOCUS156830</name>
</gene>
<sequence length="39" mass="4572">MVIKQAFALVKDNKLVYLLLWKKVNSFSFANSKELMPKK</sequence>